<feature type="compositionally biased region" description="Low complexity" evidence="2">
    <location>
        <begin position="245"/>
        <end position="266"/>
    </location>
</feature>
<reference evidence="4 5" key="1">
    <citation type="submission" date="2020-05" db="EMBL/GenBank/DDBJ databases">
        <title>Ceratocystis lukuohia genome.</title>
        <authorList>
            <person name="Harrington T.C."/>
            <person name="Kim K."/>
            <person name="Mayers C.G."/>
        </authorList>
    </citation>
    <scope>NUCLEOTIDE SEQUENCE [LARGE SCALE GENOMIC DNA]</scope>
    <source>
        <strain evidence="4 5">C4212</strain>
    </source>
</reference>
<feature type="domain" description="THUMP" evidence="3">
    <location>
        <begin position="208"/>
        <end position="335"/>
    </location>
</feature>
<dbReference type="InterPro" id="IPR004114">
    <property type="entry name" value="THUMP_dom"/>
</dbReference>
<proteinExistence type="predicted"/>
<evidence type="ECO:0000256" key="1">
    <source>
        <dbReference type="PROSITE-ProRule" id="PRU00529"/>
    </source>
</evidence>
<keyword evidence="1" id="KW-0694">RNA-binding</keyword>
<comment type="caution">
    <text evidence="4">The sequence shown here is derived from an EMBL/GenBank/DDBJ whole genome shotgun (WGS) entry which is preliminary data.</text>
</comment>
<feature type="region of interest" description="Disordered" evidence="2">
    <location>
        <begin position="1"/>
        <end position="34"/>
    </location>
</feature>
<dbReference type="Gene3D" id="3.30.2300.10">
    <property type="entry name" value="THUMP superfamily"/>
    <property type="match status" value="1"/>
</dbReference>
<evidence type="ECO:0000256" key="2">
    <source>
        <dbReference type="SAM" id="MobiDB-lite"/>
    </source>
</evidence>
<protein>
    <submittedName>
        <fullName evidence="4">THUMP domain-containing protein</fullName>
    </submittedName>
</protein>
<dbReference type="Pfam" id="PF02926">
    <property type="entry name" value="THUMP"/>
    <property type="match status" value="1"/>
</dbReference>
<dbReference type="PANTHER" id="PTHR13452:SF10">
    <property type="entry name" value="THUMP DOMAIN-CONTAINING PROTEIN 1"/>
    <property type="match status" value="1"/>
</dbReference>
<feature type="region of interest" description="Disordered" evidence="2">
    <location>
        <begin position="91"/>
        <end position="117"/>
    </location>
</feature>
<dbReference type="PANTHER" id="PTHR13452">
    <property type="entry name" value="THUMP DOMAIN CONTAINING PROTEIN 1-RELATED"/>
    <property type="match status" value="1"/>
</dbReference>
<dbReference type="GeneID" id="98117396"/>
<evidence type="ECO:0000313" key="5">
    <source>
        <dbReference type="Proteomes" id="UP001610728"/>
    </source>
</evidence>
<dbReference type="RefSeq" id="XP_070860258.1">
    <property type="nucleotide sequence ID" value="XM_071002138.1"/>
</dbReference>
<dbReference type="InterPro" id="IPR040183">
    <property type="entry name" value="THUMPD1-like"/>
</dbReference>
<organism evidence="4 5">
    <name type="scientific">Ceratocystis lukuohia</name>
    <dbReference type="NCBI Taxonomy" id="2019550"/>
    <lineage>
        <taxon>Eukaryota</taxon>
        <taxon>Fungi</taxon>
        <taxon>Dikarya</taxon>
        <taxon>Ascomycota</taxon>
        <taxon>Pezizomycotina</taxon>
        <taxon>Sordariomycetes</taxon>
        <taxon>Hypocreomycetidae</taxon>
        <taxon>Microascales</taxon>
        <taxon>Ceratocystidaceae</taxon>
        <taxon>Ceratocystis</taxon>
    </lineage>
</organism>
<feature type="region of interest" description="Disordered" evidence="2">
    <location>
        <begin position="360"/>
        <end position="391"/>
    </location>
</feature>
<accession>A0ABR4MLB5</accession>
<dbReference type="Proteomes" id="UP001610728">
    <property type="component" value="Unassembled WGS sequence"/>
</dbReference>
<dbReference type="PROSITE" id="PS51165">
    <property type="entry name" value="THUMP"/>
    <property type="match status" value="1"/>
</dbReference>
<keyword evidence="5" id="KW-1185">Reference proteome</keyword>
<evidence type="ECO:0000313" key="4">
    <source>
        <dbReference type="EMBL" id="KAL2889078.1"/>
    </source>
</evidence>
<sequence>MTDNKRKEGPGGGQRGGQNKKNKGSHQGRWQTPHQKNKMANLAAMGNKVDAGDVGIWVTCQRKLEKKAMNEMISICDELCEKLYGIIPPTEEEKERHFSNKPTQDADKDSEDEDEDIEASIKKELEGMKPARGAAGAVKKKPLRTAFLPINLGCESVFFIRTHAPVDPVQLALAICEDARTCQRPRERKSRYINRLTPVSGTSKATETAVVSLSRDILGSVFKLRANEGTQQETPAPESQEPQEGTEATETIASSTESAESSNPTTDKTAAKEEIPAYTYAIRTSKRNHNSLSTDTVVKSVAGQVSLPHKVNLTSPDKMVLIELFRNIAGISVVEGADFERLRKFNLDSIYKLALDEAAASRKPADPGSVDASTPTPTEQEGADAMVSGGV</sequence>
<feature type="region of interest" description="Disordered" evidence="2">
    <location>
        <begin position="227"/>
        <end position="274"/>
    </location>
</feature>
<dbReference type="EMBL" id="JABSNW010000003">
    <property type="protein sequence ID" value="KAL2889078.1"/>
    <property type="molecule type" value="Genomic_DNA"/>
</dbReference>
<name>A0ABR4MLB5_9PEZI</name>
<dbReference type="SUPFAM" id="SSF143437">
    <property type="entry name" value="THUMP domain-like"/>
    <property type="match status" value="1"/>
</dbReference>
<evidence type="ECO:0000259" key="3">
    <source>
        <dbReference type="PROSITE" id="PS51165"/>
    </source>
</evidence>
<dbReference type="CDD" id="cd11717">
    <property type="entry name" value="THUMP_THUMPD1_like"/>
    <property type="match status" value="1"/>
</dbReference>
<feature type="compositionally biased region" description="Acidic residues" evidence="2">
    <location>
        <begin position="108"/>
        <end position="117"/>
    </location>
</feature>
<gene>
    <name evidence="4" type="ORF">HOO65_030579</name>
</gene>